<dbReference type="Pfam" id="PF00459">
    <property type="entry name" value="Inositol_P"/>
    <property type="match status" value="1"/>
</dbReference>
<dbReference type="Proteomes" id="UP001626536">
    <property type="component" value="Chromosome"/>
</dbReference>
<protein>
    <submittedName>
        <fullName evidence="5">3'(2'),5'-bisphosphate nucleotidase CysQ</fullName>
        <ecNumber evidence="5">3.1.3.7</ecNumber>
    </submittedName>
</protein>
<evidence type="ECO:0000256" key="3">
    <source>
        <dbReference type="ARBA" id="ARBA00022801"/>
    </source>
</evidence>
<evidence type="ECO:0000256" key="4">
    <source>
        <dbReference type="ARBA" id="ARBA00022842"/>
    </source>
</evidence>
<keyword evidence="3 5" id="KW-0378">Hydrolase</keyword>
<dbReference type="PRINTS" id="PR00377">
    <property type="entry name" value="IMPHPHTASES"/>
</dbReference>
<evidence type="ECO:0000313" key="6">
    <source>
        <dbReference type="Proteomes" id="UP001626536"/>
    </source>
</evidence>
<keyword evidence="6" id="KW-1185">Reference proteome</keyword>
<dbReference type="InterPro" id="IPR020583">
    <property type="entry name" value="Inositol_monoP_metal-BS"/>
</dbReference>
<reference evidence="5 6" key="1">
    <citation type="submission" date="2023-10" db="EMBL/GenBank/DDBJ databases">
        <title>Novel methanotroph of the genus Methylocapsa from a subarctic wetland.</title>
        <authorList>
            <person name="Belova S.E."/>
            <person name="Oshkin I.Y."/>
            <person name="Miroshnikov K."/>
            <person name="Dedysh S.N."/>
        </authorList>
    </citation>
    <scope>NUCLEOTIDE SEQUENCE [LARGE SCALE GENOMIC DNA]</scope>
    <source>
        <strain evidence="5 6">RX1</strain>
    </source>
</reference>
<dbReference type="CDD" id="cd01638">
    <property type="entry name" value="CysQ"/>
    <property type="match status" value="1"/>
</dbReference>
<proteinExistence type="inferred from homology"/>
<dbReference type="EMBL" id="CP136862">
    <property type="protein sequence ID" value="WOJ88677.1"/>
    <property type="molecule type" value="Genomic_DNA"/>
</dbReference>
<dbReference type="SUPFAM" id="SSF56655">
    <property type="entry name" value="Carbohydrate phosphatase"/>
    <property type="match status" value="1"/>
</dbReference>
<dbReference type="PANTHER" id="PTHR20854:SF4">
    <property type="entry name" value="INOSITOL-1-MONOPHOSPHATASE-RELATED"/>
    <property type="match status" value="1"/>
</dbReference>
<keyword evidence="4" id="KW-0460">Magnesium</keyword>
<accession>A0ABZ0HMZ7</accession>
<evidence type="ECO:0000256" key="1">
    <source>
        <dbReference type="ARBA" id="ARBA00009759"/>
    </source>
</evidence>
<dbReference type="InterPro" id="IPR000760">
    <property type="entry name" value="Inositol_monophosphatase-like"/>
</dbReference>
<evidence type="ECO:0000256" key="2">
    <source>
        <dbReference type="ARBA" id="ARBA00022723"/>
    </source>
</evidence>
<dbReference type="InterPro" id="IPR020550">
    <property type="entry name" value="Inositol_monophosphatase_CS"/>
</dbReference>
<dbReference type="PROSITE" id="PS00630">
    <property type="entry name" value="IMP_2"/>
    <property type="match status" value="1"/>
</dbReference>
<dbReference type="PANTHER" id="PTHR20854">
    <property type="entry name" value="INOSITOL MONOPHOSPHATASE"/>
    <property type="match status" value="1"/>
</dbReference>
<dbReference type="GO" id="GO:0008441">
    <property type="term" value="F:3'(2'),5'-bisphosphate nucleotidase activity"/>
    <property type="evidence" value="ECO:0007669"/>
    <property type="project" value="UniProtKB-EC"/>
</dbReference>
<dbReference type="EC" id="3.1.3.7" evidence="5"/>
<evidence type="ECO:0000313" key="5">
    <source>
        <dbReference type="EMBL" id="WOJ88677.1"/>
    </source>
</evidence>
<organism evidence="5 6">
    <name type="scientific">Methylocapsa polymorpha</name>
    <dbReference type="NCBI Taxonomy" id="3080828"/>
    <lineage>
        <taxon>Bacteria</taxon>
        <taxon>Pseudomonadati</taxon>
        <taxon>Pseudomonadota</taxon>
        <taxon>Alphaproteobacteria</taxon>
        <taxon>Hyphomicrobiales</taxon>
        <taxon>Beijerinckiaceae</taxon>
        <taxon>Methylocapsa</taxon>
    </lineage>
</organism>
<comment type="similarity">
    <text evidence="1">Belongs to the inositol monophosphatase superfamily.</text>
</comment>
<dbReference type="PROSITE" id="PS00629">
    <property type="entry name" value="IMP_1"/>
    <property type="match status" value="1"/>
</dbReference>
<dbReference type="Gene3D" id="3.40.190.80">
    <property type="match status" value="1"/>
</dbReference>
<dbReference type="Gene3D" id="3.30.540.10">
    <property type="entry name" value="Fructose-1,6-Bisphosphatase, subunit A, domain 1"/>
    <property type="match status" value="1"/>
</dbReference>
<name>A0ABZ0HMZ7_9HYPH</name>
<dbReference type="RefSeq" id="WP_407338116.1">
    <property type="nucleotide sequence ID" value="NZ_CP136862.1"/>
</dbReference>
<keyword evidence="2" id="KW-0479">Metal-binding</keyword>
<sequence length="283" mass="29472">MLSLIFRHVDLSSISHADALVASFTEVARSAGDLALGFFRPGGRTSAEVLHKAGGSPVTEADLLVDRFLKERLCALAPEAGWLSEETEDTSARLSKELVLVVDPIDGTRGFARGDLAWAIAVALVRDGRPLLGIVHAPALAETYVAVKGGGARLNGKIIEVSKLRTLTAGGRIAAPATLAADLRRAGLQFELQPRIPSLAMRIAAVASGALDAGFASENSNDWDIAAADLILDEAGGRLASLDGCAIVYNRSDTRHGVLTAAPAQIHAEVNAAARRARGAMAG</sequence>
<gene>
    <name evidence="5" type="ORF">RZS28_12730</name>
</gene>